<dbReference type="AlphaFoldDB" id="S4NYV2"/>
<feature type="non-terminal residue" evidence="1">
    <location>
        <position position="69"/>
    </location>
</feature>
<name>S4NYV2_9NEOP</name>
<dbReference type="EMBL" id="GAIX01011642">
    <property type="protein sequence ID" value="JAA80918.1"/>
    <property type="molecule type" value="Transcribed_RNA"/>
</dbReference>
<reference evidence="1" key="1">
    <citation type="journal article" date="2013" name="BMC Genomics">
        <title>Unscrambling butterfly oogenesis.</title>
        <authorList>
            <person name="Carter J.M."/>
            <person name="Baker S.C."/>
            <person name="Pink R."/>
            <person name="Carter D.R."/>
            <person name="Collins A."/>
            <person name="Tomlin J."/>
            <person name="Gibbs M."/>
            <person name="Breuker C.J."/>
        </authorList>
    </citation>
    <scope>NUCLEOTIDE SEQUENCE</scope>
    <source>
        <tissue evidence="1">Ovary</tissue>
    </source>
</reference>
<reference evidence="1" key="2">
    <citation type="submission" date="2013-05" db="EMBL/GenBank/DDBJ databases">
        <authorList>
            <person name="Carter J.-M."/>
            <person name="Baker S.C."/>
            <person name="Pink R."/>
            <person name="Carter D.R.F."/>
            <person name="Collins A."/>
            <person name="Tomlin J."/>
            <person name="Gibbs M."/>
            <person name="Breuker C.J."/>
        </authorList>
    </citation>
    <scope>NUCLEOTIDE SEQUENCE</scope>
    <source>
        <tissue evidence="1">Ovary</tissue>
    </source>
</reference>
<sequence>MPLVILFPAVLYRPINVFIYLIEQSIMPKFKPFSLVFREYTLNLQKVLACIRQLKGQLKCTEGFLTKLP</sequence>
<accession>S4NYV2</accession>
<proteinExistence type="predicted"/>
<protein>
    <submittedName>
        <fullName evidence="1">Uncharacterized protein</fullName>
    </submittedName>
</protein>
<organism evidence="1">
    <name type="scientific">Pararge aegeria</name>
    <name type="common">speckled wood butterfly</name>
    <dbReference type="NCBI Taxonomy" id="116150"/>
    <lineage>
        <taxon>Eukaryota</taxon>
        <taxon>Metazoa</taxon>
        <taxon>Ecdysozoa</taxon>
        <taxon>Arthropoda</taxon>
        <taxon>Hexapoda</taxon>
        <taxon>Insecta</taxon>
        <taxon>Pterygota</taxon>
        <taxon>Neoptera</taxon>
        <taxon>Endopterygota</taxon>
        <taxon>Lepidoptera</taxon>
        <taxon>Glossata</taxon>
        <taxon>Ditrysia</taxon>
        <taxon>Papilionoidea</taxon>
        <taxon>Nymphalidae</taxon>
        <taxon>Satyrinae</taxon>
        <taxon>Satyrini</taxon>
        <taxon>Parargina</taxon>
        <taxon>Pararge</taxon>
    </lineage>
</organism>
<evidence type="ECO:0000313" key="1">
    <source>
        <dbReference type="EMBL" id="JAA80918.1"/>
    </source>
</evidence>